<reference evidence="1 2" key="1">
    <citation type="submission" date="2018-08" db="EMBL/GenBank/DDBJ databases">
        <title>Draft genome of the lignicolous fungus Coniochaeta pulveracea.</title>
        <authorList>
            <person name="Borstlap C.J."/>
            <person name="De Witt R.N."/>
            <person name="Botha A."/>
            <person name="Volschenk H."/>
        </authorList>
    </citation>
    <scope>NUCLEOTIDE SEQUENCE [LARGE SCALE GENOMIC DNA]</scope>
    <source>
        <strain evidence="1 2">CAB683</strain>
    </source>
</reference>
<dbReference type="AlphaFoldDB" id="A0A420YBX3"/>
<organism evidence="1 2">
    <name type="scientific">Coniochaeta pulveracea</name>
    <dbReference type="NCBI Taxonomy" id="177199"/>
    <lineage>
        <taxon>Eukaryota</taxon>
        <taxon>Fungi</taxon>
        <taxon>Dikarya</taxon>
        <taxon>Ascomycota</taxon>
        <taxon>Pezizomycotina</taxon>
        <taxon>Sordariomycetes</taxon>
        <taxon>Sordariomycetidae</taxon>
        <taxon>Coniochaetales</taxon>
        <taxon>Coniochaetaceae</taxon>
        <taxon>Coniochaeta</taxon>
    </lineage>
</organism>
<dbReference type="Gene3D" id="2.40.160.20">
    <property type="match status" value="1"/>
</dbReference>
<dbReference type="EMBL" id="QVQW01000022">
    <property type="protein sequence ID" value="RKU45220.1"/>
    <property type="molecule type" value="Genomic_DNA"/>
</dbReference>
<sequence length="169" mass="18105">MSSESFPKLIPAFTIQIPIQPPAPVGTLSTSSTLFHVPFVPESGFLRSEPNYPISVSASIVHGADYIKVDPSGAHARLEVQSTLRTAGGYIRYNYTGTVDLNSPAGKVLRGEADAATTPFGFLFARPTFETGVAGLKELENKVYVASGRFVLEDGKPVIVEYKISEVVA</sequence>
<gene>
    <name evidence="1" type="ORF">DL546_000932</name>
</gene>
<name>A0A420YBX3_9PEZI</name>
<comment type="caution">
    <text evidence="1">The sequence shown here is derived from an EMBL/GenBank/DDBJ whole genome shotgun (WGS) entry which is preliminary data.</text>
</comment>
<dbReference type="Pfam" id="PF11578">
    <property type="entry name" value="DUF3237"/>
    <property type="match status" value="1"/>
</dbReference>
<protein>
    <submittedName>
        <fullName evidence="1">Uncharacterized protein</fullName>
    </submittedName>
</protein>
<proteinExistence type="predicted"/>
<evidence type="ECO:0000313" key="2">
    <source>
        <dbReference type="Proteomes" id="UP000275385"/>
    </source>
</evidence>
<dbReference type="OrthoDB" id="2544694at2759"/>
<evidence type="ECO:0000313" key="1">
    <source>
        <dbReference type="EMBL" id="RKU45220.1"/>
    </source>
</evidence>
<dbReference type="Proteomes" id="UP000275385">
    <property type="component" value="Unassembled WGS sequence"/>
</dbReference>
<keyword evidence="2" id="KW-1185">Reference proteome</keyword>
<accession>A0A420YBX3</accession>